<accession>A0A6G4WQ54</accession>
<keyword evidence="2" id="KW-1185">Reference proteome</keyword>
<evidence type="ECO:0000313" key="1">
    <source>
        <dbReference type="EMBL" id="NGO67143.1"/>
    </source>
</evidence>
<dbReference type="Proteomes" id="UP000477722">
    <property type="component" value="Unassembled WGS sequence"/>
</dbReference>
<name>A0A6G4WQ54_9ACTN</name>
<gene>
    <name evidence="1" type="ORF">G5C65_01945</name>
</gene>
<comment type="caution">
    <text evidence="1">The sequence shown here is derived from an EMBL/GenBank/DDBJ whole genome shotgun (WGS) entry which is preliminary data.</text>
</comment>
<dbReference type="RefSeq" id="WP_165296807.1">
    <property type="nucleotide sequence ID" value="NZ_JAAKZZ010000009.1"/>
</dbReference>
<proteinExistence type="predicted"/>
<organism evidence="1 2">
    <name type="scientific">Streptomyces boncukensis</name>
    <dbReference type="NCBI Taxonomy" id="2711219"/>
    <lineage>
        <taxon>Bacteria</taxon>
        <taxon>Bacillati</taxon>
        <taxon>Actinomycetota</taxon>
        <taxon>Actinomycetes</taxon>
        <taxon>Kitasatosporales</taxon>
        <taxon>Streptomycetaceae</taxon>
        <taxon>Streptomyces</taxon>
    </lineage>
</organism>
<reference evidence="1 2" key="1">
    <citation type="submission" date="2020-02" db="EMBL/GenBank/DDBJ databases">
        <title>Whole-genome analyses of novel actinobacteria.</title>
        <authorList>
            <person name="Sahin N."/>
            <person name="Tatar D."/>
        </authorList>
    </citation>
    <scope>NUCLEOTIDE SEQUENCE [LARGE SCALE GENOMIC DNA]</scope>
    <source>
        <strain evidence="1 2">SB3404</strain>
    </source>
</reference>
<dbReference type="EMBL" id="JAAKZZ010000009">
    <property type="protein sequence ID" value="NGO67143.1"/>
    <property type="molecule type" value="Genomic_DNA"/>
</dbReference>
<protein>
    <submittedName>
        <fullName evidence="1">Uncharacterized protein</fullName>
    </submittedName>
</protein>
<evidence type="ECO:0000313" key="2">
    <source>
        <dbReference type="Proteomes" id="UP000477722"/>
    </source>
</evidence>
<sequence length="131" mass="13860">MNTPYVAMTTPDLVAERGRLTRAYLDAEHDGADGLPFVKRLLGVESVLSARELARTLTSAQQTARWVEVLAEHDPKRAADFAARAERAAETALSLAAGLRAGCTAQMSDGACAVRTGDHLAVNLPGREGTA</sequence>
<dbReference type="AlphaFoldDB" id="A0A6G4WQ54"/>